<comment type="caution">
    <text evidence="2">The sequence shown here is derived from an EMBL/GenBank/DDBJ whole genome shotgun (WGS) entry which is preliminary data.</text>
</comment>
<dbReference type="Proteomes" id="UP000192801">
    <property type="component" value="Unassembled WGS sequence"/>
</dbReference>
<organism evidence="2 3">
    <name type="scientific">Mycolicibacterium insubricum</name>
    <dbReference type="NCBI Taxonomy" id="444597"/>
    <lineage>
        <taxon>Bacteria</taxon>
        <taxon>Bacillati</taxon>
        <taxon>Actinomycetota</taxon>
        <taxon>Actinomycetes</taxon>
        <taxon>Mycobacteriales</taxon>
        <taxon>Mycobacteriaceae</taxon>
        <taxon>Mycolicibacterium</taxon>
    </lineage>
</organism>
<dbReference type="STRING" id="444597.BST26_20555"/>
<dbReference type="OrthoDB" id="4409685at2"/>
<evidence type="ECO:0000313" key="2">
    <source>
        <dbReference type="EMBL" id="ORA63191.1"/>
    </source>
</evidence>
<feature type="compositionally biased region" description="Basic and acidic residues" evidence="1">
    <location>
        <begin position="59"/>
        <end position="75"/>
    </location>
</feature>
<dbReference type="AlphaFoldDB" id="A0A1X0CSM8"/>
<dbReference type="InterPro" id="IPR058154">
    <property type="entry name" value="Bxb1_TTP-like"/>
</dbReference>
<gene>
    <name evidence="2" type="ORF">BST26_20555</name>
</gene>
<name>A0A1X0CSM8_9MYCO</name>
<proteinExistence type="predicted"/>
<reference evidence="2 3" key="1">
    <citation type="submission" date="2016-12" db="EMBL/GenBank/DDBJ databases">
        <title>The new phylogeny of genus Mycobacterium.</title>
        <authorList>
            <person name="Tortoli E."/>
            <person name="Trovato A."/>
            <person name="Cirillo D.M."/>
        </authorList>
    </citation>
    <scope>NUCLEOTIDE SEQUENCE [LARGE SCALE GENOMIC DNA]</scope>
    <source>
        <strain evidence="2 3">DSM 45130</strain>
    </source>
</reference>
<evidence type="ECO:0000256" key="1">
    <source>
        <dbReference type="SAM" id="MobiDB-lite"/>
    </source>
</evidence>
<protein>
    <submittedName>
        <fullName evidence="2">Uncharacterized protein</fullName>
    </submittedName>
</protein>
<dbReference type="Pfam" id="PF25681">
    <property type="entry name" value="Phage_TTP_17"/>
    <property type="match status" value="1"/>
</dbReference>
<evidence type="ECO:0000313" key="3">
    <source>
        <dbReference type="Proteomes" id="UP000192801"/>
    </source>
</evidence>
<dbReference type="EMBL" id="MVHS01000085">
    <property type="protein sequence ID" value="ORA63191.1"/>
    <property type="molecule type" value="Genomic_DNA"/>
</dbReference>
<accession>A0A1X0CSM8</accession>
<sequence>MAHTISKNTGVLVPKATGGIFRYPLGTILPTDPWTPRPVIAGWDPRLGGVSDEGATSNTKRDSEKKKDWNGDKVRGIQTGKDDTLKLTYIEPLNPRTMEEYFGKANVEVTPATTEHGTLIAARSNSDVLPHYSYIIDVFDGAVRKRRCLPDAQVAEIGDEVWKSTDWAAYPLTYDLFPDLAGNTFYDYTELDDKLVVTNFVATLGGNPTGGDWELHIGADHATIGYNIASTAFKTALEALPSIGAGNATVTGSAGGPYTIAITTAGAPAISADAAGLTPSGTVTITQA</sequence>
<keyword evidence="3" id="KW-1185">Reference proteome</keyword>
<feature type="region of interest" description="Disordered" evidence="1">
    <location>
        <begin position="42"/>
        <end position="75"/>
    </location>
</feature>
<dbReference type="RefSeq" id="WP_083033710.1">
    <property type="nucleotide sequence ID" value="NZ_AP022618.1"/>
</dbReference>